<dbReference type="GeneID" id="54573333"/>
<reference evidence="1" key="1">
    <citation type="journal article" date="2020" name="Stud. Mycol.">
        <title>101 Dothideomycetes genomes: a test case for predicting lifestyles and emergence of pathogens.</title>
        <authorList>
            <person name="Haridas S."/>
            <person name="Albert R."/>
            <person name="Binder M."/>
            <person name="Bloem J."/>
            <person name="Labutti K."/>
            <person name="Salamov A."/>
            <person name="Andreopoulos B."/>
            <person name="Baker S."/>
            <person name="Barry K."/>
            <person name="Bills G."/>
            <person name="Bluhm B."/>
            <person name="Cannon C."/>
            <person name="Castanera R."/>
            <person name="Culley D."/>
            <person name="Daum C."/>
            <person name="Ezra D."/>
            <person name="Gonzalez J."/>
            <person name="Henrissat B."/>
            <person name="Kuo A."/>
            <person name="Liang C."/>
            <person name="Lipzen A."/>
            <person name="Lutzoni F."/>
            <person name="Magnuson J."/>
            <person name="Mondo S."/>
            <person name="Nolan M."/>
            <person name="Ohm R."/>
            <person name="Pangilinan J."/>
            <person name="Park H.-J."/>
            <person name="Ramirez L."/>
            <person name="Alfaro M."/>
            <person name="Sun H."/>
            <person name="Tritt A."/>
            <person name="Yoshinaga Y."/>
            <person name="Zwiers L.-H."/>
            <person name="Turgeon B."/>
            <person name="Goodwin S."/>
            <person name="Spatafora J."/>
            <person name="Crous P."/>
            <person name="Grigoriev I."/>
        </authorList>
    </citation>
    <scope>NUCLEOTIDE SEQUENCE</scope>
    <source>
        <strain evidence="1">CBS 122368</strain>
    </source>
</reference>
<evidence type="ECO:0000313" key="1">
    <source>
        <dbReference type="EMBL" id="KAF2255201.1"/>
    </source>
</evidence>
<sequence>MVAGENCKIVAVEGSARGHSFRTLRERMTRMERRECSRGEQGGMTSDCSTYQCLFPSTPTSTFMLRCASLVVKKCSSSSMRSDSLLFFLNHLSSFASFANLKKCIEAFFFPVMLPGFETGKHSKSWSLALTSALSKECAPSPAQLRPAPCSSDWGPSIETTYLSFSGMYGGPSNPPGSWVRPNEYRDRTGNRHCLQSRRIGSLRGIFLVVATCRCSCH</sequence>
<proteinExistence type="predicted"/>
<protein>
    <submittedName>
        <fullName evidence="1">Uncharacterized protein</fullName>
    </submittedName>
</protein>
<dbReference type="EMBL" id="ML987190">
    <property type="protein sequence ID" value="KAF2255201.1"/>
    <property type="molecule type" value="Genomic_DNA"/>
</dbReference>
<name>A0A6A6IXD4_9PLEO</name>
<keyword evidence="2" id="KW-1185">Reference proteome</keyword>
<dbReference type="AlphaFoldDB" id="A0A6A6IXD4"/>
<dbReference type="RefSeq" id="XP_033690205.1">
    <property type="nucleotide sequence ID" value="XM_033820003.1"/>
</dbReference>
<evidence type="ECO:0000313" key="2">
    <source>
        <dbReference type="Proteomes" id="UP000800094"/>
    </source>
</evidence>
<gene>
    <name evidence="1" type="ORF">BU26DRAFT_152172</name>
</gene>
<accession>A0A6A6IXD4</accession>
<dbReference type="Proteomes" id="UP000800094">
    <property type="component" value="Unassembled WGS sequence"/>
</dbReference>
<organism evidence="1 2">
    <name type="scientific">Trematosphaeria pertusa</name>
    <dbReference type="NCBI Taxonomy" id="390896"/>
    <lineage>
        <taxon>Eukaryota</taxon>
        <taxon>Fungi</taxon>
        <taxon>Dikarya</taxon>
        <taxon>Ascomycota</taxon>
        <taxon>Pezizomycotina</taxon>
        <taxon>Dothideomycetes</taxon>
        <taxon>Pleosporomycetidae</taxon>
        <taxon>Pleosporales</taxon>
        <taxon>Massarineae</taxon>
        <taxon>Trematosphaeriaceae</taxon>
        <taxon>Trematosphaeria</taxon>
    </lineage>
</organism>